<accession>A0A2N9JE48</accession>
<dbReference type="KEGG" id="mgg:MPLG2_0620"/>
<dbReference type="RefSeq" id="WP_105187428.1">
    <property type="nucleotide sequence ID" value="NZ_BAAAGO010000042.1"/>
</dbReference>
<evidence type="ECO:0000313" key="2">
    <source>
        <dbReference type="EMBL" id="SPD85656.1"/>
    </source>
</evidence>
<dbReference type="AlphaFoldDB" id="A0A2N9JE48"/>
<dbReference type="Pfam" id="PF07411">
    <property type="entry name" value="DUF1508"/>
    <property type="match status" value="1"/>
</dbReference>
<dbReference type="PANTHER" id="PTHR40606">
    <property type="match status" value="1"/>
</dbReference>
<dbReference type="Proteomes" id="UP000238164">
    <property type="component" value="Chromosome 1"/>
</dbReference>
<organism evidence="2 3">
    <name type="scientific">Micropruina glycogenica</name>
    <dbReference type="NCBI Taxonomy" id="75385"/>
    <lineage>
        <taxon>Bacteria</taxon>
        <taxon>Bacillati</taxon>
        <taxon>Actinomycetota</taxon>
        <taxon>Actinomycetes</taxon>
        <taxon>Propionibacteriales</taxon>
        <taxon>Nocardioidaceae</taxon>
        <taxon>Micropruina</taxon>
    </lineage>
</organism>
<reference evidence="2 3" key="1">
    <citation type="submission" date="2018-02" db="EMBL/GenBank/DDBJ databases">
        <authorList>
            <person name="Cohen D.B."/>
            <person name="Kent A.D."/>
        </authorList>
    </citation>
    <scope>NUCLEOTIDE SEQUENCE [LARGE SCALE GENOMIC DNA]</scope>
    <source>
        <strain evidence="2">1</strain>
    </source>
</reference>
<evidence type="ECO:0000313" key="3">
    <source>
        <dbReference type="Proteomes" id="UP000238164"/>
    </source>
</evidence>
<keyword evidence="3" id="KW-1185">Reference proteome</keyword>
<sequence>MAGKFEVYEDASGKFRFRLKAGNGEVVATGQAYTSMAGAKAGVAAVQRAAEGASVVELEKDE</sequence>
<dbReference type="InterPro" id="IPR051141">
    <property type="entry name" value="UPF0339_domain"/>
</dbReference>
<feature type="domain" description="DUF1508" evidence="1">
    <location>
        <begin position="10"/>
        <end position="57"/>
    </location>
</feature>
<dbReference type="PANTHER" id="PTHR40606:SF1">
    <property type="entry name" value="UPF0339 PROTEIN YEGP"/>
    <property type="match status" value="1"/>
</dbReference>
<protein>
    <recommendedName>
        <fullName evidence="1">DUF1508 domain-containing protein</fullName>
    </recommendedName>
</protein>
<evidence type="ECO:0000259" key="1">
    <source>
        <dbReference type="Pfam" id="PF07411"/>
    </source>
</evidence>
<name>A0A2N9JE48_9ACTN</name>
<dbReference type="EMBL" id="LT985188">
    <property type="protein sequence ID" value="SPD85656.1"/>
    <property type="molecule type" value="Genomic_DNA"/>
</dbReference>
<dbReference type="OrthoDB" id="9802792at2"/>
<dbReference type="SUPFAM" id="SSF160113">
    <property type="entry name" value="YegP-like"/>
    <property type="match status" value="1"/>
</dbReference>
<dbReference type="InterPro" id="IPR010879">
    <property type="entry name" value="DUF1508"/>
</dbReference>
<dbReference type="Gene3D" id="2.30.29.80">
    <property type="match status" value="1"/>
</dbReference>
<gene>
    <name evidence="2" type="ORF">MPLG2_0620</name>
</gene>
<dbReference type="InterPro" id="IPR036913">
    <property type="entry name" value="YegP-like_sf"/>
</dbReference>
<proteinExistence type="predicted"/>